<evidence type="ECO:0000256" key="3">
    <source>
        <dbReference type="ARBA" id="ARBA00022832"/>
    </source>
</evidence>
<dbReference type="OrthoDB" id="9803968at2"/>
<accession>A0A1H3WEF3</accession>
<dbReference type="PANTHER" id="PTHR43272:SF32">
    <property type="entry name" value="AMP-DEPENDENT SYNTHETASE_LIGASE DOMAIN-CONTAINING PROTEIN"/>
    <property type="match status" value="1"/>
</dbReference>
<dbReference type="EMBL" id="FNQV01000002">
    <property type="protein sequence ID" value="SDZ84628.1"/>
    <property type="molecule type" value="Genomic_DNA"/>
</dbReference>
<evidence type="ECO:0000256" key="5">
    <source>
        <dbReference type="ARBA" id="ARBA00032875"/>
    </source>
</evidence>
<keyword evidence="3" id="KW-0276">Fatty acid metabolism</keyword>
<dbReference type="AlphaFoldDB" id="A0A1H3WEF3"/>
<dbReference type="Pfam" id="PF23562">
    <property type="entry name" value="AMP-binding_C_3"/>
    <property type="match status" value="1"/>
</dbReference>
<dbReference type="Pfam" id="PF00501">
    <property type="entry name" value="AMP-binding"/>
    <property type="match status" value="1"/>
</dbReference>
<evidence type="ECO:0000259" key="6">
    <source>
        <dbReference type="Pfam" id="PF00501"/>
    </source>
</evidence>
<dbReference type="Gene3D" id="3.40.50.12780">
    <property type="entry name" value="N-terminal domain of ligase-like"/>
    <property type="match status" value="1"/>
</dbReference>
<dbReference type="InterPro" id="IPR020845">
    <property type="entry name" value="AMP-binding_CS"/>
</dbReference>
<dbReference type="Proteomes" id="UP000199288">
    <property type="component" value="Unassembled WGS sequence"/>
</dbReference>
<evidence type="ECO:0000256" key="4">
    <source>
        <dbReference type="ARBA" id="ARBA00023098"/>
    </source>
</evidence>
<dbReference type="PROSITE" id="PS00455">
    <property type="entry name" value="AMP_BINDING"/>
    <property type="match status" value="1"/>
</dbReference>
<organism evidence="7 8">
    <name type="scientific">Bowdeniella nasicola</name>
    <dbReference type="NCBI Taxonomy" id="208480"/>
    <lineage>
        <taxon>Bacteria</taxon>
        <taxon>Bacillati</taxon>
        <taxon>Actinomycetota</taxon>
        <taxon>Actinomycetes</taxon>
        <taxon>Actinomycetales</taxon>
        <taxon>Actinomycetaceae</taxon>
        <taxon>Bowdeniella</taxon>
    </lineage>
</organism>
<evidence type="ECO:0000256" key="1">
    <source>
        <dbReference type="ARBA" id="ARBA00006432"/>
    </source>
</evidence>
<evidence type="ECO:0000313" key="7">
    <source>
        <dbReference type="EMBL" id="SDZ84628.1"/>
    </source>
</evidence>
<evidence type="ECO:0000313" key="8">
    <source>
        <dbReference type="Proteomes" id="UP000199288"/>
    </source>
</evidence>
<name>A0A1H3WEF3_9ACTO</name>
<proteinExistence type="inferred from homology"/>
<reference evidence="8" key="1">
    <citation type="submission" date="2016-10" db="EMBL/GenBank/DDBJ databases">
        <authorList>
            <person name="Varghese N."/>
            <person name="Submissions S."/>
        </authorList>
    </citation>
    <scope>NUCLEOTIDE SEQUENCE [LARGE SCALE GENOMIC DNA]</scope>
    <source>
        <strain evidence="8">KPR-1</strain>
    </source>
</reference>
<feature type="domain" description="AMP-dependent synthetase/ligase" evidence="6">
    <location>
        <begin position="25"/>
        <end position="425"/>
    </location>
</feature>
<dbReference type="SUPFAM" id="SSF56801">
    <property type="entry name" value="Acetyl-CoA synthetase-like"/>
    <property type="match status" value="1"/>
</dbReference>
<comment type="similarity">
    <text evidence="1">Belongs to the ATP-dependent AMP-binding enzyme family.</text>
</comment>
<protein>
    <recommendedName>
        <fullName evidence="5">Acyl-CoA synthetase</fullName>
    </recommendedName>
</protein>
<dbReference type="InterPro" id="IPR042099">
    <property type="entry name" value="ANL_N_sf"/>
</dbReference>
<dbReference type="RefSeq" id="WP_092561431.1">
    <property type="nucleotide sequence ID" value="NZ_FNQV01000002.1"/>
</dbReference>
<dbReference type="InterPro" id="IPR000873">
    <property type="entry name" value="AMP-dep_synth/lig_dom"/>
</dbReference>
<sequence length="607" mass="65673">MKKEFSVPLPVTVEDDMTIVSYLVRHASERPEMVVFETRTGQTWQPLTASKVLEQVRALAALLYRRGIRRGDKVAMMSRTRLEWSLIDLATWYLGATVVPVYETSSPEQTQWILADSGASLAVAETSDLADVIAAARTIDSGHLAEAVLVIEDGDLAAGAPTESELEAINAEYAQRSLDDVATIIYTSGTTGRPKGAVLTQGNFVVLCEGTLIDLQEVVEGEGVRTLLFLPMAHVFARILSVLCIIQGVPLGHTPDTSQAVTDIATFKPTFLMSVPRIWEKVYTGAEQKQGGGLKRRIFIWAVRVAIAYSRALDASGPSSALKAQHRLADKLVLSKLRAALGGNLTYAISGGAPLGARLGHFYRGIGLTVLEGYGLTETTAPLTVNRPGATKIGTVGYALPGTTIGIDDDGEIMCRGVGVFSGYHNNEEATREAFRDDWFATGDLGDMDEDGFVTITGRKKEIIVTAGGKNVAPSMLEDRLRVHPLVSQCMVVGDDRPFIGVLVTLDRDMLPIWLKNKGLEPMDIAEAKQHPLVLERLQGAIARANSGVSRAESIREMRILDDDFTIDNGALTPSLKVKRHIVAERYAADIDALYADAKKARDSNGG</sequence>
<dbReference type="PANTHER" id="PTHR43272">
    <property type="entry name" value="LONG-CHAIN-FATTY-ACID--COA LIGASE"/>
    <property type="match status" value="1"/>
</dbReference>
<dbReference type="GO" id="GO:0016020">
    <property type="term" value="C:membrane"/>
    <property type="evidence" value="ECO:0007669"/>
    <property type="project" value="TreeGrafter"/>
</dbReference>
<dbReference type="CDD" id="cd05907">
    <property type="entry name" value="VL_LC_FACS_like"/>
    <property type="match status" value="1"/>
</dbReference>
<evidence type="ECO:0000256" key="2">
    <source>
        <dbReference type="ARBA" id="ARBA00022598"/>
    </source>
</evidence>
<dbReference type="GO" id="GO:0004467">
    <property type="term" value="F:long-chain fatty acid-CoA ligase activity"/>
    <property type="evidence" value="ECO:0007669"/>
    <property type="project" value="TreeGrafter"/>
</dbReference>
<keyword evidence="2" id="KW-0436">Ligase</keyword>
<keyword evidence="4" id="KW-0443">Lipid metabolism</keyword>
<keyword evidence="8" id="KW-1185">Reference proteome</keyword>
<gene>
    <name evidence="7" type="ORF">SAMN02910418_00378</name>
</gene>